<dbReference type="Pfam" id="PF13540">
    <property type="entry name" value="RCC1_2"/>
    <property type="match status" value="1"/>
</dbReference>
<dbReference type="InterPro" id="IPR009091">
    <property type="entry name" value="RCC1/BLIP-II"/>
</dbReference>
<dbReference type="AlphaFoldDB" id="A0A8T0EMY1"/>
<dbReference type="InterPro" id="IPR000408">
    <property type="entry name" value="Reg_chr_condens"/>
</dbReference>
<proteinExistence type="predicted"/>
<dbReference type="Pfam" id="PF00415">
    <property type="entry name" value="RCC1"/>
    <property type="match status" value="1"/>
</dbReference>
<organism evidence="2 3">
    <name type="scientific">Argiope bruennichi</name>
    <name type="common">Wasp spider</name>
    <name type="synonym">Aranea bruennichi</name>
    <dbReference type="NCBI Taxonomy" id="94029"/>
    <lineage>
        <taxon>Eukaryota</taxon>
        <taxon>Metazoa</taxon>
        <taxon>Ecdysozoa</taxon>
        <taxon>Arthropoda</taxon>
        <taxon>Chelicerata</taxon>
        <taxon>Arachnida</taxon>
        <taxon>Araneae</taxon>
        <taxon>Araneomorphae</taxon>
        <taxon>Entelegynae</taxon>
        <taxon>Araneoidea</taxon>
        <taxon>Araneidae</taxon>
        <taxon>Argiope</taxon>
    </lineage>
</organism>
<sequence length="170" mass="18584">MENYGFGSHGQLGLGNIGNQETPELVEALNGLKIISISAGGWHSAAISESGDLYMWGWNESGQLGFPCNKLQNGERPKEEIETICCLPKIVDLDDETVVAVSCGSRHTVALTENNHVWTWGWNGYSQLGRDDVSLSDKPQRIQLPKSFLTFQIKAKFWSTLVIGCLGASA</sequence>
<evidence type="ECO:0000313" key="3">
    <source>
        <dbReference type="Proteomes" id="UP000807504"/>
    </source>
</evidence>
<dbReference type="SUPFAM" id="SSF50985">
    <property type="entry name" value="RCC1/BLIP-II"/>
    <property type="match status" value="1"/>
</dbReference>
<comment type="caution">
    <text evidence="2">The sequence shown here is derived from an EMBL/GenBank/DDBJ whole genome shotgun (WGS) entry which is preliminary data.</text>
</comment>
<feature type="repeat" description="RCC1" evidence="1">
    <location>
        <begin position="51"/>
        <end position="114"/>
    </location>
</feature>
<dbReference type="PANTHER" id="PTHR46849:SF1">
    <property type="entry name" value="RCC1 DOMAIN-CONTAINING PROTEIN 1"/>
    <property type="match status" value="1"/>
</dbReference>
<dbReference type="PROSITE" id="PS50012">
    <property type="entry name" value="RCC1_3"/>
    <property type="match status" value="2"/>
</dbReference>
<feature type="repeat" description="RCC1" evidence="1">
    <location>
        <begin position="1"/>
        <end position="50"/>
    </location>
</feature>
<dbReference type="PANTHER" id="PTHR46849">
    <property type="entry name" value="RCC1 DOMAIN-CONTAINING PROTEIN 1"/>
    <property type="match status" value="1"/>
</dbReference>
<accession>A0A8T0EMY1</accession>
<dbReference type="InterPro" id="IPR052830">
    <property type="entry name" value="RCC1_domain-containing"/>
</dbReference>
<dbReference type="EMBL" id="JABXBU010002072">
    <property type="protein sequence ID" value="KAF8777087.1"/>
    <property type="molecule type" value="Genomic_DNA"/>
</dbReference>
<dbReference type="Proteomes" id="UP000807504">
    <property type="component" value="Unassembled WGS sequence"/>
</dbReference>
<keyword evidence="3" id="KW-1185">Reference proteome</keyword>
<dbReference type="PROSITE" id="PS00626">
    <property type="entry name" value="RCC1_2"/>
    <property type="match status" value="2"/>
</dbReference>
<reference evidence="2" key="2">
    <citation type="submission" date="2020-06" db="EMBL/GenBank/DDBJ databases">
        <authorList>
            <person name="Sheffer M."/>
        </authorList>
    </citation>
    <scope>NUCLEOTIDE SEQUENCE</scope>
</reference>
<reference evidence="2" key="1">
    <citation type="journal article" date="2020" name="bioRxiv">
        <title>Chromosome-level reference genome of the European wasp spider Argiope bruennichi: a resource for studies on range expansion and evolutionary adaptation.</title>
        <authorList>
            <person name="Sheffer M.M."/>
            <person name="Hoppe A."/>
            <person name="Krehenwinkel H."/>
            <person name="Uhl G."/>
            <person name="Kuss A.W."/>
            <person name="Jensen L."/>
            <person name="Jensen C."/>
            <person name="Gillespie R.G."/>
            <person name="Hoff K.J."/>
            <person name="Prost S."/>
        </authorList>
    </citation>
    <scope>NUCLEOTIDE SEQUENCE</scope>
</reference>
<protein>
    <submittedName>
        <fullName evidence="2">RCC1 domain-containing protein 1</fullName>
    </submittedName>
</protein>
<gene>
    <name evidence="2" type="ORF">HNY73_014010</name>
</gene>
<evidence type="ECO:0000256" key="1">
    <source>
        <dbReference type="PROSITE-ProRule" id="PRU00235"/>
    </source>
</evidence>
<dbReference type="Gene3D" id="2.130.10.30">
    <property type="entry name" value="Regulator of chromosome condensation 1/beta-lactamase-inhibitor protein II"/>
    <property type="match status" value="1"/>
</dbReference>
<evidence type="ECO:0000313" key="2">
    <source>
        <dbReference type="EMBL" id="KAF8777087.1"/>
    </source>
</evidence>
<name>A0A8T0EMY1_ARGBR</name>